<dbReference type="InterPro" id="IPR020751">
    <property type="entry name" value="aa-tRNA-synth_I_codon-bd_sub2"/>
</dbReference>
<evidence type="ECO:0000256" key="5">
    <source>
        <dbReference type="ARBA" id="ARBA00022840"/>
    </source>
</evidence>
<evidence type="ECO:0000313" key="11">
    <source>
        <dbReference type="EMBL" id="RYC31801.1"/>
    </source>
</evidence>
<keyword evidence="4 8" id="KW-0547">Nucleotide-binding</keyword>
<name>A0A4Q2U9G2_9HYPH</name>
<evidence type="ECO:0000256" key="1">
    <source>
        <dbReference type="ARBA" id="ARBA00007894"/>
    </source>
</evidence>
<keyword evidence="5 8" id="KW-0067">ATP-binding</keyword>
<dbReference type="GO" id="GO:0000049">
    <property type="term" value="F:tRNA binding"/>
    <property type="evidence" value="ECO:0007669"/>
    <property type="project" value="InterPro"/>
</dbReference>
<keyword evidence="6 8" id="KW-0648">Protein biosynthesis</keyword>
<dbReference type="GO" id="GO:0005737">
    <property type="term" value="C:cytoplasm"/>
    <property type="evidence" value="ECO:0007669"/>
    <property type="project" value="UniProtKB-SubCell"/>
</dbReference>
<evidence type="ECO:0000256" key="3">
    <source>
        <dbReference type="ARBA" id="ARBA00022598"/>
    </source>
</evidence>
<gene>
    <name evidence="8" type="primary">gltX</name>
    <name evidence="11" type="ORF">D3273_11770</name>
</gene>
<evidence type="ECO:0000256" key="7">
    <source>
        <dbReference type="ARBA" id="ARBA00023146"/>
    </source>
</evidence>
<dbReference type="InterPro" id="IPR049940">
    <property type="entry name" value="GluQ/Sye"/>
</dbReference>
<organism evidence="11 12">
    <name type="scientific">Lichenibacterium minor</name>
    <dbReference type="NCBI Taxonomy" id="2316528"/>
    <lineage>
        <taxon>Bacteria</taxon>
        <taxon>Pseudomonadati</taxon>
        <taxon>Pseudomonadota</taxon>
        <taxon>Alphaproteobacteria</taxon>
        <taxon>Hyphomicrobiales</taxon>
        <taxon>Lichenihabitantaceae</taxon>
        <taxon>Lichenibacterium</taxon>
    </lineage>
</organism>
<dbReference type="InterPro" id="IPR000924">
    <property type="entry name" value="Glu/Gln-tRNA-synth"/>
</dbReference>
<dbReference type="Gene3D" id="1.10.10.350">
    <property type="match status" value="1"/>
</dbReference>
<dbReference type="PANTHER" id="PTHR43311:SF2">
    <property type="entry name" value="GLUTAMATE--TRNA LIGASE, MITOCHONDRIAL-RELATED"/>
    <property type="match status" value="1"/>
</dbReference>
<evidence type="ECO:0000256" key="8">
    <source>
        <dbReference type="HAMAP-Rule" id="MF_00022"/>
    </source>
</evidence>
<evidence type="ECO:0000313" key="12">
    <source>
        <dbReference type="Proteomes" id="UP000290759"/>
    </source>
</evidence>
<evidence type="ECO:0000256" key="2">
    <source>
        <dbReference type="ARBA" id="ARBA00022490"/>
    </source>
</evidence>
<dbReference type="InterPro" id="IPR008925">
    <property type="entry name" value="aa_tRNA-synth_I_cd-bd_sf"/>
</dbReference>
<dbReference type="InterPro" id="IPR020058">
    <property type="entry name" value="Glu/Gln-tRNA-synth_Ib_cat-dom"/>
</dbReference>
<dbReference type="EMBL" id="QYBB01000011">
    <property type="protein sequence ID" value="RYC31801.1"/>
    <property type="molecule type" value="Genomic_DNA"/>
</dbReference>
<dbReference type="SUPFAM" id="SSF48163">
    <property type="entry name" value="An anticodon-binding domain of class I aminoacyl-tRNA synthetases"/>
    <property type="match status" value="1"/>
</dbReference>
<feature type="short sequence motif" description="'KMSKS' region" evidence="8">
    <location>
        <begin position="241"/>
        <end position="245"/>
    </location>
</feature>
<dbReference type="GO" id="GO:0005524">
    <property type="term" value="F:ATP binding"/>
    <property type="evidence" value="ECO:0007669"/>
    <property type="project" value="UniProtKB-UniRule"/>
</dbReference>
<dbReference type="InterPro" id="IPR001412">
    <property type="entry name" value="aa-tRNA-synth_I_CS"/>
</dbReference>
<comment type="subcellular location">
    <subcellularLocation>
        <location evidence="8">Cytoplasm</location>
    </subcellularLocation>
</comment>
<evidence type="ECO:0000259" key="9">
    <source>
        <dbReference type="Pfam" id="PF00749"/>
    </source>
</evidence>
<keyword evidence="7 8" id="KW-0030">Aminoacyl-tRNA synthetase</keyword>
<comment type="function">
    <text evidence="8">Catalyzes the attachment of glutamate to tRNA(Glu) in a two-step reaction: glutamate is first activated by ATP to form Glu-AMP and then transferred to the acceptor end of tRNA(Glu).</text>
</comment>
<dbReference type="PROSITE" id="PS00178">
    <property type="entry name" value="AA_TRNA_LIGASE_I"/>
    <property type="match status" value="1"/>
</dbReference>
<dbReference type="GO" id="GO:0006424">
    <property type="term" value="P:glutamyl-tRNA aminoacylation"/>
    <property type="evidence" value="ECO:0007669"/>
    <property type="project" value="UniProtKB-UniRule"/>
</dbReference>
<dbReference type="HAMAP" id="MF_00022">
    <property type="entry name" value="Glu_tRNA_synth_type1"/>
    <property type="match status" value="1"/>
</dbReference>
<proteinExistence type="inferred from homology"/>
<feature type="domain" description="Aminoacyl-tRNA synthetase class I anticodon-binding" evidence="10">
    <location>
        <begin position="373"/>
        <end position="444"/>
    </location>
</feature>
<keyword evidence="3 8" id="KW-0436">Ligase</keyword>
<dbReference type="AlphaFoldDB" id="A0A4Q2U9G2"/>
<comment type="similarity">
    <text evidence="1 8">Belongs to the class-I aminoacyl-tRNA synthetase family. Glutamate--tRNA ligase type 1 subfamily.</text>
</comment>
<accession>A0A4Q2U9G2</accession>
<dbReference type="Gene3D" id="3.40.50.620">
    <property type="entry name" value="HUPs"/>
    <property type="match status" value="1"/>
</dbReference>
<sequence length="448" mass="48796">MSAPVVRFAPSPTGRIHIGNARPALLNGLFARTSGGRFVLRFDDTDVERSRVEYAESIEADLHWLGVRPDLVVRQSDRFAFYAAAAERLKREGRLYPAYETADELDRRRKRQQARGLPPVYDRAALRLTPEQVAAFEAEGRRPHWRFRLDGRTVAWDDGVRGPCTVDCASLSDPVLVRADRSYLYTLPSVVDDIDLGITHVIRGEDHVTNTGVQIQLFEALGAPPPAFAHHNLLTTASGDGLSKRSGALSIGALRDEGVEALAVAAMAVMTGSSSALRPVASLDELAEGFDLSRLSRAPARFDEAELRTLSAKVLHGLPFAAVAPRLALFGIVGAKAEPFWDAVRGNLAHFAEAAEWWGVVEDVVEPVIEDAAFLTRAAAAMPSEPWDGDTWATWTAALKADTGRKGRALFHPLRLALTARDAGPDLKGLLPLIGRARAWDRIRGTPA</sequence>
<dbReference type="InterPro" id="IPR004527">
    <property type="entry name" value="Glu-tRNA-ligase_bac/mito"/>
</dbReference>
<comment type="subunit">
    <text evidence="8">Monomer.</text>
</comment>
<dbReference type="GO" id="GO:0004818">
    <property type="term" value="F:glutamate-tRNA ligase activity"/>
    <property type="evidence" value="ECO:0007669"/>
    <property type="project" value="UniProtKB-UniRule"/>
</dbReference>
<feature type="short sequence motif" description="'HIGH' region" evidence="8">
    <location>
        <begin position="10"/>
        <end position="20"/>
    </location>
</feature>
<keyword evidence="2 8" id="KW-0963">Cytoplasm</keyword>
<evidence type="ECO:0000256" key="6">
    <source>
        <dbReference type="ARBA" id="ARBA00022917"/>
    </source>
</evidence>
<comment type="caution">
    <text evidence="11">The sequence shown here is derived from an EMBL/GenBank/DDBJ whole genome shotgun (WGS) entry which is preliminary data.</text>
</comment>
<dbReference type="RefSeq" id="WP_129226721.1">
    <property type="nucleotide sequence ID" value="NZ_QYBB01000011.1"/>
</dbReference>
<dbReference type="OrthoDB" id="9807503at2"/>
<comment type="catalytic activity">
    <reaction evidence="8">
        <text>tRNA(Glu) + L-glutamate + ATP = L-glutamyl-tRNA(Glu) + AMP + diphosphate</text>
        <dbReference type="Rhea" id="RHEA:23540"/>
        <dbReference type="Rhea" id="RHEA-COMP:9663"/>
        <dbReference type="Rhea" id="RHEA-COMP:9680"/>
        <dbReference type="ChEBI" id="CHEBI:29985"/>
        <dbReference type="ChEBI" id="CHEBI:30616"/>
        <dbReference type="ChEBI" id="CHEBI:33019"/>
        <dbReference type="ChEBI" id="CHEBI:78442"/>
        <dbReference type="ChEBI" id="CHEBI:78520"/>
        <dbReference type="ChEBI" id="CHEBI:456215"/>
        <dbReference type="EC" id="6.1.1.17"/>
    </reaction>
</comment>
<dbReference type="InterPro" id="IPR045462">
    <property type="entry name" value="aa-tRNA-synth_I_cd-bd"/>
</dbReference>
<reference evidence="11 12" key="1">
    <citation type="submission" date="2018-12" db="EMBL/GenBank/DDBJ databases">
        <authorList>
            <person name="Grouzdev D.S."/>
            <person name="Krutkina M.S."/>
        </authorList>
    </citation>
    <scope>NUCLEOTIDE SEQUENCE [LARGE SCALE GENOMIC DNA]</scope>
    <source>
        <strain evidence="11 12">RmlP026</strain>
    </source>
</reference>
<evidence type="ECO:0000256" key="4">
    <source>
        <dbReference type="ARBA" id="ARBA00022741"/>
    </source>
</evidence>
<feature type="binding site" evidence="8">
    <location>
        <position position="244"/>
    </location>
    <ligand>
        <name>ATP</name>
        <dbReference type="ChEBI" id="CHEBI:30616"/>
    </ligand>
</feature>
<keyword evidence="12" id="KW-1185">Reference proteome</keyword>
<dbReference type="EC" id="6.1.1.17" evidence="8"/>
<evidence type="ECO:0000259" key="10">
    <source>
        <dbReference type="Pfam" id="PF19269"/>
    </source>
</evidence>
<feature type="domain" description="Glutamyl/glutaminyl-tRNA synthetase class Ib catalytic" evidence="9">
    <location>
        <begin position="5"/>
        <end position="308"/>
    </location>
</feature>
<protein>
    <recommendedName>
        <fullName evidence="8">Glutamate--tRNA ligase</fullName>
        <ecNumber evidence="8">6.1.1.17</ecNumber>
    </recommendedName>
    <alternativeName>
        <fullName evidence="8">Glutamyl-tRNA synthetase</fullName>
        <shortName evidence="8">GluRS</shortName>
    </alternativeName>
</protein>
<dbReference type="Pfam" id="PF19269">
    <property type="entry name" value="Anticodon_2"/>
    <property type="match status" value="1"/>
</dbReference>
<dbReference type="PANTHER" id="PTHR43311">
    <property type="entry name" value="GLUTAMATE--TRNA LIGASE"/>
    <property type="match status" value="1"/>
</dbReference>
<dbReference type="SUPFAM" id="SSF52374">
    <property type="entry name" value="Nucleotidylyl transferase"/>
    <property type="match status" value="1"/>
</dbReference>
<dbReference type="InterPro" id="IPR014729">
    <property type="entry name" value="Rossmann-like_a/b/a_fold"/>
</dbReference>
<comment type="caution">
    <text evidence="8">Lacks conserved residue(s) required for the propagation of feature annotation.</text>
</comment>
<dbReference type="Proteomes" id="UP000290759">
    <property type="component" value="Unassembled WGS sequence"/>
</dbReference>
<reference evidence="11 12" key="2">
    <citation type="submission" date="2019-02" db="EMBL/GenBank/DDBJ databases">
        <title>'Lichenibacterium ramalinii' gen. nov. sp. nov., 'Lichenibacterium minor' gen. nov. sp. nov.</title>
        <authorList>
            <person name="Pankratov T."/>
        </authorList>
    </citation>
    <scope>NUCLEOTIDE SEQUENCE [LARGE SCALE GENOMIC DNA]</scope>
    <source>
        <strain evidence="11 12">RmlP026</strain>
    </source>
</reference>
<dbReference type="Pfam" id="PF00749">
    <property type="entry name" value="tRNA-synt_1c"/>
    <property type="match status" value="1"/>
</dbReference>
<dbReference type="PRINTS" id="PR00987">
    <property type="entry name" value="TRNASYNTHGLU"/>
</dbReference>